<dbReference type="InterPro" id="IPR009560">
    <property type="entry name" value="DUF1176"/>
</dbReference>
<organism evidence="3 4">
    <name type="scientific">Sphingomonas mollis</name>
    <dbReference type="NCBI Taxonomy" id="2795726"/>
    <lineage>
        <taxon>Bacteria</taxon>
        <taxon>Pseudomonadati</taxon>
        <taxon>Pseudomonadota</taxon>
        <taxon>Alphaproteobacteria</taxon>
        <taxon>Sphingomonadales</taxon>
        <taxon>Sphingomonadaceae</taxon>
        <taxon>Sphingomonas</taxon>
    </lineage>
</organism>
<feature type="signal peptide" evidence="2">
    <location>
        <begin position="1"/>
        <end position="18"/>
    </location>
</feature>
<sequence length="376" mass="38524">MIMRVTISAALLAATALAACSTEPTATDPAANAASPAPVPTGTPASVRPTPSVATTAVKPGTLKTFGDWAVGCDNTRLCTLVSLGPDGGEFPPVTMAVMRQPGPDGAMEIAFAPLGDGPAVKPVALAIDGRQVALPTLTGADAARAVTAMASGKELAVIEAGDHPRARLSLKGASAALRWIDDQQGRVGTTTALVAKGNKPASTVPARQPAPVIEAVMAGGTAANPGKQQLAAMRRRAQCEPSRIDSGDLFRPETHALGGGATLVLLPCSLGAYNLSAAMFVLRGDKVEPALTDAPSGFSETPAGPDSAVSSVVNGEWKDGELRSFAKGRGLGDCGVAQTFVWDGTRLRLSEQSEMGECRGNPNYIPTWRAQVVRR</sequence>
<evidence type="ECO:0000256" key="2">
    <source>
        <dbReference type="SAM" id="SignalP"/>
    </source>
</evidence>
<accession>A0ABS0XRC8</accession>
<proteinExistence type="predicted"/>
<gene>
    <name evidence="3" type="ORF">JAO74_12465</name>
</gene>
<name>A0ABS0XRC8_9SPHN</name>
<evidence type="ECO:0000313" key="4">
    <source>
        <dbReference type="Proteomes" id="UP000640426"/>
    </source>
</evidence>
<protein>
    <submittedName>
        <fullName evidence="3">DUF1176 domain-containing protein</fullName>
    </submittedName>
</protein>
<dbReference type="EMBL" id="JAELXS010000006">
    <property type="protein sequence ID" value="MBJ6122605.1"/>
    <property type="molecule type" value="Genomic_DNA"/>
</dbReference>
<dbReference type="RefSeq" id="WP_199038386.1">
    <property type="nucleotide sequence ID" value="NZ_JAELXS010000006.1"/>
</dbReference>
<dbReference type="Proteomes" id="UP000640426">
    <property type="component" value="Unassembled WGS sequence"/>
</dbReference>
<dbReference type="Pfam" id="PF06674">
    <property type="entry name" value="DUF1176"/>
    <property type="match status" value="1"/>
</dbReference>
<keyword evidence="4" id="KW-1185">Reference proteome</keyword>
<evidence type="ECO:0000313" key="3">
    <source>
        <dbReference type="EMBL" id="MBJ6122605.1"/>
    </source>
</evidence>
<comment type="caution">
    <text evidence="3">The sequence shown here is derived from an EMBL/GenBank/DDBJ whole genome shotgun (WGS) entry which is preliminary data.</text>
</comment>
<feature type="region of interest" description="Disordered" evidence="1">
    <location>
        <begin position="25"/>
        <end position="53"/>
    </location>
</feature>
<feature type="chain" id="PRO_5045794244" evidence="2">
    <location>
        <begin position="19"/>
        <end position="376"/>
    </location>
</feature>
<dbReference type="PROSITE" id="PS51257">
    <property type="entry name" value="PROKAR_LIPOPROTEIN"/>
    <property type="match status" value="1"/>
</dbReference>
<evidence type="ECO:0000256" key="1">
    <source>
        <dbReference type="SAM" id="MobiDB-lite"/>
    </source>
</evidence>
<reference evidence="4" key="1">
    <citation type="submission" date="2020-12" db="EMBL/GenBank/DDBJ databases">
        <title>Hymenobacter sp.</title>
        <authorList>
            <person name="Kim M.K."/>
        </authorList>
    </citation>
    <scope>NUCLEOTIDE SEQUENCE [LARGE SCALE GENOMIC DNA]</scope>
    <source>
        <strain evidence="4">BT553</strain>
    </source>
</reference>
<keyword evidence="2" id="KW-0732">Signal</keyword>
<feature type="compositionally biased region" description="Low complexity" evidence="1">
    <location>
        <begin position="25"/>
        <end position="36"/>
    </location>
</feature>